<feature type="compositionally biased region" description="Low complexity" evidence="1">
    <location>
        <begin position="204"/>
        <end position="225"/>
    </location>
</feature>
<organism evidence="2 3">
    <name type="scientific">Cryptococcus gattii EJB2</name>
    <dbReference type="NCBI Taxonomy" id="1296103"/>
    <lineage>
        <taxon>Eukaryota</taxon>
        <taxon>Fungi</taxon>
        <taxon>Dikarya</taxon>
        <taxon>Basidiomycota</taxon>
        <taxon>Agaricomycotina</taxon>
        <taxon>Tremellomycetes</taxon>
        <taxon>Tremellales</taxon>
        <taxon>Cryptococcaceae</taxon>
        <taxon>Cryptococcus</taxon>
        <taxon>Cryptococcus gattii species complex</taxon>
    </lineage>
</organism>
<dbReference type="EMBL" id="KN848733">
    <property type="protein sequence ID" value="KIR77987.1"/>
    <property type="molecule type" value="Genomic_DNA"/>
</dbReference>
<sequence length="361" mass="39864">MLGNEKLPSWLVPLKKLTSILGTYLCPLFISIRRSVDSCLQRTGRLAMFYMAVYDSITELFTQALLVHHVMVLEPLGSLTTAEAIGDLIGEGRAFCTFPLWNCEEEGQRESIYEKCHPVYSGECQQSIWQGMSGGGGCSEADALPSTISVLKAEEWMGRRGIVEGQEEIAKIPHHCHDVMQESQSLTSGTDQPTFIRPSPQHQLSDQYFSSSSSLSSTYPQSTSSIYETPERTESTPLSSSLSPRITKLFYTVISPSCSIVFATPVLSASTTRSDSLACTIKRDLYPKRERVSRSKRTPAKNSDGLGDLIRQASDMRSKNRNGYRAMPEYQVVYASVKNINPTVAEAMMQTPSGVGKRTGI</sequence>
<evidence type="ECO:0000256" key="1">
    <source>
        <dbReference type="SAM" id="MobiDB-lite"/>
    </source>
</evidence>
<feature type="region of interest" description="Disordered" evidence="1">
    <location>
        <begin position="181"/>
        <end position="241"/>
    </location>
</feature>
<proteinExistence type="predicted"/>
<feature type="compositionally biased region" description="Polar residues" evidence="1">
    <location>
        <begin position="181"/>
        <end position="193"/>
    </location>
</feature>
<evidence type="ECO:0000313" key="3">
    <source>
        <dbReference type="Proteomes" id="UP000054272"/>
    </source>
</evidence>
<dbReference type="Proteomes" id="UP000054272">
    <property type="component" value="Unassembled WGS sequence"/>
</dbReference>
<reference evidence="2 3" key="1">
    <citation type="submission" date="2015-01" db="EMBL/GenBank/DDBJ databases">
        <title>The Genome Sequence of Cryptococcus gattii EJB2.</title>
        <authorList>
            <consortium name="The Broad Institute Genomics Platform"/>
            <person name="Cuomo C."/>
            <person name="Litvintseva A."/>
            <person name="Chen Y."/>
            <person name="Heitman J."/>
            <person name="Sun S."/>
            <person name="Springer D."/>
            <person name="Dromer F."/>
            <person name="Young S."/>
            <person name="Zeng Q."/>
            <person name="Gargeya S."/>
            <person name="Abouelleil A."/>
            <person name="Alvarado L."/>
            <person name="Chapman S.B."/>
            <person name="Gainer-Dewar J."/>
            <person name="Goldberg J."/>
            <person name="Griggs A."/>
            <person name="Gujja S."/>
            <person name="Hansen M."/>
            <person name="Howarth C."/>
            <person name="Imamovic A."/>
            <person name="Larimer J."/>
            <person name="Murphy C."/>
            <person name="Naylor J."/>
            <person name="Pearson M."/>
            <person name="Priest M."/>
            <person name="Roberts A."/>
            <person name="Saif S."/>
            <person name="Shea T."/>
            <person name="Sykes S."/>
            <person name="Wortman J."/>
            <person name="Nusbaum C."/>
            <person name="Birren B."/>
        </authorList>
    </citation>
    <scope>NUCLEOTIDE SEQUENCE [LARGE SCALE GENOMIC DNA]</scope>
    <source>
        <strain evidence="2 3">EJB2</strain>
    </source>
</reference>
<name>A0ABR5BQS1_9TREE</name>
<evidence type="ECO:0000313" key="2">
    <source>
        <dbReference type="EMBL" id="KIR77987.1"/>
    </source>
</evidence>
<keyword evidence="3" id="KW-1185">Reference proteome</keyword>
<gene>
    <name evidence="2" type="ORF">I306_04995</name>
</gene>
<protein>
    <submittedName>
        <fullName evidence="2">Uncharacterized protein</fullName>
    </submittedName>
</protein>
<accession>A0ABR5BQS1</accession>